<dbReference type="EC" id="1.8.4.12" evidence="6"/>
<gene>
    <name evidence="9" type="ORF">CUNI_LOCUS14870</name>
</gene>
<evidence type="ECO:0000256" key="6">
    <source>
        <dbReference type="RuleBase" id="RU365044"/>
    </source>
</evidence>
<dbReference type="GO" id="GO:0005737">
    <property type="term" value="C:cytoplasm"/>
    <property type="evidence" value="ECO:0007669"/>
    <property type="project" value="TreeGrafter"/>
</dbReference>
<dbReference type="GO" id="GO:0033743">
    <property type="term" value="F:peptide-methionine (R)-S-oxide reductase activity"/>
    <property type="evidence" value="ECO:0007669"/>
    <property type="project" value="UniProtKB-EC"/>
</dbReference>
<dbReference type="PANTHER" id="PTHR10173">
    <property type="entry name" value="METHIONINE SULFOXIDE REDUCTASE"/>
    <property type="match status" value="1"/>
</dbReference>
<dbReference type="InterPro" id="IPR028427">
    <property type="entry name" value="Met_Sox_Rdtase_MsrB"/>
</dbReference>
<dbReference type="InterPro" id="IPR011057">
    <property type="entry name" value="Mss4-like_sf"/>
</dbReference>
<keyword evidence="3 6" id="KW-0862">Zinc</keyword>
<evidence type="ECO:0000256" key="7">
    <source>
        <dbReference type="SAM" id="MobiDB-lite"/>
    </source>
</evidence>
<comment type="caution">
    <text evidence="9">The sequence shown here is derived from an EMBL/GenBank/DDBJ whole genome shotgun (WGS) entry which is preliminary data.</text>
</comment>
<keyword evidence="4 6" id="KW-0560">Oxidoreductase</keyword>
<dbReference type="AlphaFoldDB" id="A0A8S3ZPV1"/>
<protein>
    <recommendedName>
        <fullName evidence="6">Peptide-methionine (R)-S-oxide reductase</fullName>
        <ecNumber evidence="6">1.8.4.12</ecNumber>
    </recommendedName>
</protein>
<dbReference type="InterPro" id="IPR002579">
    <property type="entry name" value="Met_Sox_Rdtase_MsrB_dom"/>
</dbReference>
<feature type="domain" description="MsrB" evidence="8">
    <location>
        <begin position="18"/>
        <end position="146"/>
    </location>
</feature>
<evidence type="ECO:0000313" key="9">
    <source>
        <dbReference type="EMBL" id="CAG5129312.1"/>
    </source>
</evidence>
<feature type="non-terminal residue" evidence="9">
    <location>
        <position position="160"/>
    </location>
</feature>
<evidence type="ECO:0000256" key="5">
    <source>
        <dbReference type="ARBA" id="ARBA00048488"/>
    </source>
</evidence>
<dbReference type="PROSITE" id="PS51790">
    <property type="entry name" value="MSRB"/>
    <property type="match status" value="1"/>
</dbReference>
<dbReference type="SUPFAM" id="SSF51316">
    <property type="entry name" value="Mss4-like"/>
    <property type="match status" value="1"/>
</dbReference>
<dbReference type="Pfam" id="PF01641">
    <property type="entry name" value="SelR"/>
    <property type="match status" value="1"/>
</dbReference>
<keyword evidence="2 6" id="KW-0479">Metal-binding</keyword>
<dbReference type="GO" id="GO:0046872">
    <property type="term" value="F:metal ion binding"/>
    <property type="evidence" value="ECO:0007669"/>
    <property type="project" value="UniProtKB-KW"/>
</dbReference>
<dbReference type="GO" id="GO:0030091">
    <property type="term" value="P:protein repair"/>
    <property type="evidence" value="ECO:0007669"/>
    <property type="project" value="InterPro"/>
</dbReference>
<evidence type="ECO:0000313" key="10">
    <source>
        <dbReference type="Proteomes" id="UP000678393"/>
    </source>
</evidence>
<dbReference type="PANTHER" id="PTHR10173:SF52">
    <property type="entry name" value="METHIONINE-R-SULFOXIDE REDUCTASE B1"/>
    <property type="match status" value="1"/>
</dbReference>
<feature type="region of interest" description="Disordered" evidence="7">
    <location>
        <begin position="1"/>
        <end position="20"/>
    </location>
</feature>
<comment type="function">
    <text evidence="6">Methionine-sulfoxide reductase that specifically reduces methionine (R)-sulfoxide back to methionine. While in many cases methionine oxidation is the result of random oxidation following oxidative stress, methionine oxidation is also a post-translational modification that takes place on specific residues.</text>
</comment>
<dbReference type="Proteomes" id="UP000678393">
    <property type="component" value="Unassembled WGS sequence"/>
</dbReference>
<name>A0A8S3ZPV1_9EUPU</name>
<dbReference type="GO" id="GO:0006979">
    <property type="term" value="P:response to oxidative stress"/>
    <property type="evidence" value="ECO:0007669"/>
    <property type="project" value="InterPro"/>
</dbReference>
<dbReference type="FunFam" id="2.170.150.20:FF:000001">
    <property type="entry name" value="Peptide methionine sulfoxide reductase MsrB"/>
    <property type="match status" value="1"/>
</dbReference>
<evidence type="ECO:0000256" key="3">
    <source>
        <dbReference type="ARBA" id="ARBA00022833"/>
    </source>
</evidence>
<comment type="cofactor">
    <cofactor evidence="6">
        <name>Zn(2+)</name>
        <dbReference type="ChEBI" id="CHEBI:29105"/>
    </cofactor>
    <text evidence="6">Binds 1 zinc ion per subunit.</text>
</comment>
<accession>A0A8S3ZPV1</accession>
<dbReference type="EMBL" id="CAJHNH020003446">
    <property type="protein sequence ID" value="CAG5129312.1"/>
    <property type="molecule type" value="Genomic_DNA"/>
</dbReference>
<keyword evidence="10" id="KW-1185">Reference proteome</keyword>
<reference evidence="9" key="1">
    <citation type="submission" date="2021-04" db="EMBL/GenBank/DDBJ databases">
        <authorList>
            <consortium name="Molecular Ecology Group"/>
        </authorList>
    </citation>
    <scope>NUCLEOTIDE SEQUENCE</scope>
</reference>
<evidence type="ECO:0000256" key="4">
    <source>
        <dbReference type="ARBA" id="ARBA00023002"/>
    </source>
</evidence>
<proteinExistence type="inferred from homology"/>
<comment type="similarity">
    <text evidence="1 6">Belongs to the MsrB Met sulfoxide reductase family.</text>
</comment>
<dbReference type="OrthoDB" id="44061at2759"/>
<dbReference type="Gene3D" id="2.170.150.20">
    <property type="entry name" value="Peptide methionine sulfoxide reductase"/>
    <property type="match status" value="1"/>
</dbReference>
<dbReference type="NCBIfam" id="TIGR00357">
    <property type="entry name" value="peptide-methionine (R)-S-oxide reductase MsrB"/>
    <property type="match status" value="1"/>
</dbReference>
<evidence type="ECO:0000259" key="8">
    <source>
        <dbReference type="PROSITE" id="PS51790"/>
    </source>
</evidence>
<comment type="catalytic activity">
    <reaction evidence="5 6">
        <text>L-methionyl-[protein] + [thioredoxin]-disulfide + H2O = L-methionyl-(R)-S-oxide-[protein] + [thioredoxin]-dithiol</text>
        <dbReference type="Rhea" id="RHEA:24164"/>
        <dbReference type="Rhea" id="RHEA-COMP:10698"/>
        <dbReference type="Rhea" id="RHEA-COMP:10700"/>
        <dbReference type="Rhea" id="RHEA-COMP:12313"/>
        <dbReference type="Rhea" id="RHEA-COMP:12314"/>
        <dbReference type="ChEBI" id="CHEBI:15377"/>
        <dbReference type="ChEBI" id="CHEBI:16044"/>
        <dbReference type="ChEBI" id="CHEBI:29950"/>
        <dbReference type="ChEBI" id="CHEBI:45764"/>
        <dbReference type="ChEBI" id="CHEBI:50058"/>
        <dbReference type="EC" id="1.8.4.12"/>
    </reaction>
</comment>
<organism evidence="9 10">
    <name type="scientific">Candidula unifasciata</name>
    <dbReference type="NCBI Taxonomy" id="100452"/>
    <lineage>
        <taxon>Eukaryota</taxon>
        <taxon>Metazoa</taxon>
        <taxon>Spiralia</taxon>
        <taxon>Lophotrochozoa</taxon>
        <taxon>Mollusca</taxon>
        <taxon>Gastropoda</taxon>
        <taxon>Heterobranchia</taxon>
        <taxon>Euthyneura</taxon>
        <taxon>Panpulmonata</taxon>
        <taxon>Eupulmonata</taxon>
        <taxon>Stylommatophora</taxon>
        <taxon>Helicina</taxon>
        <taxon>Helicoidea</taxon>
        <taxon>Geomitridae</taxon>
        <taxon>Candidula</taxon>
    </lineage>
</organism>
<evidence type="ECO:0000256" key="1">
    <source>
        <dbReference type="ARBA" id="ARBA00007174"/>
    </source>
</evidence>
<evidence type="ECO:0000256" key="2">
    <source>
        <dbReference type="ARBA" id="ARBA00022723"/>
    </source>
</evidence>
<sequence>MSDSSTHSDRPGKIKLSEEEWKKKLTPTEYRVTRKHGTEPAWTGSLLENKEKGLYMCTCCGAELFSSGTKFDSGSGWPSFSDVLRDKDAVDMPAIDTVRDTSQGMVRTEVRCGKCDAHLGHVFNDGPGSAGLRYCINSVCLKFKPQNPDKQENPDKKENR</sequence>